<dbReference type="Proteomes" id="UP000050280">
    <property type="component" value="Unassembled WGS sequence"/>
</dbReference>
<comment type="caution">
    <text evidence="1">The sequence shown here is derived from an EMBL/GenBank/DDBJ whole genome shotgun (WGS) entry which is preliminary data.</text>
</comment>
<keyword evidence="2" id="KW-1185">Reference proteome</keyword>
<dbReference type="AlphaFoldDB" id="A0A0N8H437"/>
<evidence type="ECO:0000313" key="2">
    <source>
        <dbReference type="Proteomes" id="UP000050280"/>
    </source>
</evidence>
<evidence type="ECO:0000313" key="1">
    <source>
        <dbReference type="EMBL" id="KPM32284.1"/>
    </source>
</evidence>
<protein>
    <submittedName>
        <fullName evidence="1">Uncharacterized protein</fullName>
    </submittedName>
</protein>
<reference evidence="1 2" key="1">
    <citation type="submission" date="2015-09" db="EMBL/GenBank/DDBJ databases">
        <title>Genome sequence of the marine flavobacterium Croceitalea dokdonensis DOKDO 023 that contains proton- and sodium-pumping rhodopsins.</title>
        <authorList>
            <person name="Kwon S.-K."/>
            <person name="Lee H.K."/>
            <person name="Kwak M.-J."/>
            <person name="Kim J.F."/>
        </authorList>
    </citation>
    <scope>NUCLEOTIDE SEQUENCE [LARGE SCALE GENOMIC DNA]</scope>
    <source>
        <strain evidence="1 2">DOKDO 023</strain>
    </source>
</reference>
<dbReference type="EMBL" id="LDJX01000003">
    <property type="protein sequence ID" value="KPM32284.1"/>
    <property type="molecule type" value="Genomic_DNA"/>
</dbReference>
<accession>A0A0N8H437</accession>
<name>A0A0N8H437_9FLAO</name>
<gene>
    <name evidence="1" type="ORF">I595_1934</name>
</gene>
<sequence length="42" mass="5059">MILSRVRYDKCHTELLLEYYLPNHPSLMGTHISFYDGKNWLC</sequence>
<organism evidence="1 2">
    <name type="scientific">Croceitalea dokdonensis DOKDO 023</name>
    <dbReference type="NCBI Taxonomy" id="1300341"/>
    <lineage>
        <taxon>Bacteria</taxon>
        <taxon>Pseudomonadati</taxon>
        <taxon>Bacteroidota</taxon>
        <taxon>Flavobacteriia</taxon>
        <taxon>Flavobacteriales</taxon>
        <taxon>Flavobacteriaceae</taxon>
        <taxon>Croceitalea</taxon>
    </lineage>
</organism>
<proteinExistence type="predicted"/>